<sequence>MFKQTYQLCLVFLLFVCFYQCVKGNYGKRSKYQKHKGTIPYSSNRYHHARRQIALSRTGKSDSSPFQIILRAISRRPGPQINGRGKKSVTSTLGMLQSVLSQRRGLYNHRSVKSQNIFGVLQNLLKNVRMFKRNIGRLYVSDIVRGRTPTVNAQATALVNVQATAGVNSQTTAVNTNSQTRTLNTLRETGWLQEVSENPLIMQQVLRASLNDRIARWIETLARRDLMEEFVEYPQGFAIITNTVLSSSQMQLILALGGNDQLQELLENTPAFTIILNYVQTQDRVQMIVTISETGNMENLISNLGVLNRFLSNAITPGQTAAIQNLAKNGQLQQFIDNQRG</sequence>
<proteinExistence type="evidence at transcript level"/>
<feature type="signal peptide" evidence="1">
    <location>
        <begin position="1"/>
        <end position="24"/>
    </location>
</feature>
<evidence type="ECO:0000256" key="1">
    <source>
        <dbReference type="SAM" id="SignalP"/>
    </source>
</evidence>
<name>A0A0G2YQ72_MYTCO</name>
<feature type="chain" id="PRO_5005182486" evidence="1">
    <location>
        <begin position="25"/>
        <end position="341"/>
    </location>
</feature>
<evidence type="ECO:0000313" key="2">
    <source>
        <dbReference type="EMBL" id="AKI87979.1"/>
    </source>
</evidence>
<dbReference type="AlphaFoldDB" id="A0A0G2YQ72"/>
<keyword evidence="1" id="KW-0732">Signal</keyword>
<reference evidence="2" key="1">
    <citation type="submission" date="2014-12" db="EMBL/GenBank/DDBJ databases">
        <title>Proteomic analysis of mussel shell.</title>
        <authorList>
            <person name="Liao Z."/>
        </authorList>
    </citation>
    <scope>NUCLEOTIDE SEQUENCE</scope>
    <source>
        <tissue evidence="2">Hard tissue</tissue>
    </source>
</reference>
<organism evidence="2">
    <name type="scientific">Mytilus coruscus</name>
    <name type="common">Sea mussel</name>
    <dbReference type="NCBI Taxonomy" id="42192"/>
    <lineage>
        <taxon>Eukaryota</taxon>
        <taxon>Metazoa</taxon>
        <taxon>Spiralia</taxon>
        <taxon>Lophotrochozoa</taxon>
        <taxon>Mollusca</taxon>
        <taxon>Bivalvia</taxon>
        <taxon>Autobranchia</taxon>
        <taxon>Pteriomorphia</taxon>
        <taxon>Mytilida</taxon>
        <taxon>Mytiloidea</taxon>
        <taxon>Mytilidae</taxon>
        <taxon>Mytilinae</taxon>
        <taxon>Mytilus</taxon>
    </lineage>
</organism>
<dbReference type="EMBL" id="KP322723">
    <property type="protein sequence ID" value="AKI87979.1"/>
    <property type="molecule type" value="mRNA"/>
</dbReference>
<accession>A0A0G2YQ72</accession>
<protein>
    <submittedName>
        <fullName evidence="2">Shell mytilin-2</fullName>
    </submittedName>
</protein>